<dbReference type="PANTHER" id="PTHR42852">
    <property type="entry name" value="THIOL:DISULFIDE INTERCHANGE PROTEIN DSBE"/>
    <property type="match status" value="1"/>
</dbReference>
<dbReference type="PROSITE" id="PS00194">
    <property type="entry name" value="THIOREDOXIN_1"/>
    <property type="match status" value="1"/>
</dbReference>
<dbReference type="RefSeq" id="WP_200463069.1">
    <property type="nucleotide sequence ID" value="NZ_JAENRR010000001.1"/>
</dbReference>
<gene>
    <name evidence="8" type="ORF">JIV24_00720</name>
</gene>
<evidence type="ECO:0000259" key="7">
    <source>
        <dbReference type="PROSITE" id="PS51352"/>
    </source>
</evidence>
<evidence type="ECO:0000256" key="2">
    <source>
        <dbReference type="ARBA" id="ARBA00022748"/>
    </source>
</evidence>
<dbReference type="PROSITE" id="PS51352">
    <property type="entry name" value="THIOREDOXIN_2"/>
    <property type="match status" value="1"/>
</dbReference>
<dbReference type="PANTHER" id="PTHR42852:SF6">
    <property type="entry name" value="THIOL:DISULFIDE INTERCHANGE PROTEIN DSBE"/>
    <property type="match status" value="1"/>
</dbReference>
<dbReference type="InterPro" id="IPR017937">
    <property type="entry name" value="Thioredoxin_CS"/>
</dbReference>
<evidence type="ECO:0000313" key="8">
    <source>
        <dbReference type="EMBL" id="MBK3515842.1"/>
    </source>
</evidence>
<proteinExistence type="predicted"/>
<keyword evidence="3" id="KW-1015">Disulfide bond</keyword>
<keyword evidence="6" id="KW-0732">Signal</keyword>
<dbReference type="Gene3D" id="3.40.30.10">
    <property type="entry name" value="Glutaredoxin"/>
    <property type="match status" value="1"/>
</dbReference>
<evidence type="ECO:0000256" key="4">
    <source>
        <dbReference type="ARBA" id="ARBA00023284"/>
    </source>
</evidence>
<evidence type="ECO:0000256" key="6">
    <source>
        <dbReference type="SAM" id="SignalP"/>
    </source>
</evidence>
<keyword evidence="4" id="KW-0676">Redox-active center</keyword>
<keyword evidence="2" id="KW-0201">Cytochrome c-type biogenesis</keyword>
<dbReference type="InterPro" id="IPR050553">
    <property type="entry name" value="Thioredoxin_ResA/DsbE_sf"/>
</dbReference>
<feature type="chain" id="PRO_5046109552" evidence="6">
    <location>
        <begin position="19"/>
        <end position="455"/>
    </location>
</feature>
<evidence type="ECO:0000256" key="3">
    <source>
        <dbReference type="ARBA" id="ARBA00023157"/>
    </source>
</evidence>
<protein>
    <submittedName>
        <fullName evidence="8">TlpA family protein disulfide reductase</fullName>
    </submittedName>
</protein>
<comment type="subcellular location">
    <subcellularLocation>
        <location evidence="1">Cell envelope</location>
    </subcellularLocation>
</comment>
<comment type="caution">
    <text evidence="8">The sequence shown here is derived from an EMBL/GenBank/DDBJ whole genome shotgun (WGS) entry which is preliminary data.</text>
</comment>
<dbReference type="SUPFAM" id="SSF52833">
    <property type="entry name" value="Thioredoxin-like"/>
    <property type="match status" value="1"/>
</dbReference>
<name>A0ABS1HE43_9BACT</name>
<evidence type="ECO:0000256" key="5">
    <source>
        <dbReference type="SAM" id="Coils"/>
    </source>
</evidence>
<feature type="signal peptide" evidence="6">
    <location>
        <begin position="1"/>
        <end position="18"/>
    </location>
</feature>
<dbReference type="InterPro" id="IPR013766">
    <property type="entry name" value="Thioredoxin_domain"/>
</dbReference>
<sequence>MKNIYIALLLLCSITAGAKNRFCTIQGKFEKNTYSSIFLFQMENGELKSISKTPIDTKGNFGFLFVPQSEGFYYVGYRNDYTRIYVKKDSRVNFVIDKEGYHLFGKNNKENITLHKWFVLSKDLYDRTARKPKPVESTYRDFFPMLERISPLAETFAKKVKTGNATFDDLMKRTVNWDLQLFALSHIFAPHDFHPRAQDHSEYYKVFSNSKGVFDSELLLMNPEYKYYISMYAIYNLKFNAKEGASTKGVTMENYLELVTDSTIRGELILAKAKALKTQAKLTELNEQYGSYLHTDNQRERLKKILAELEKKTANTTKKPYSFTYPDQEGNNVSLSDFKGKMVLVDVWASWCGPCKAELPYLKKIQEQFKGKDFEVVSISVDKSQAKWKAMLKEKNMSGVQLNINGNNKLSKDFQIKGIPRFMLFDKNGHVLEANAPRPSDPELKALIQEYLSKN</sequence>
<evidence type="ECO:0000256" key="1">
    <source>
        <dbReference type="ARBA" id="ARBA00004196"/>
    </source>
</evidence>
<feature type="domain" description="Thioredoxin" evidence="7">
    <location>
        <begin position="314"/>
        <end position="453"/>
    </location>
</feature>
<organism evidence="8 9">
    <name type="scientific">Carboxylicivirga marina</name>
    <dbReference type="NCBI Taxonomy" id="2800988"/>
    <lineage>
        <taxon>Bacteria</taxon>
        <taxon>Pseudomonadati</taxon>
        <taxon>Bacteroidota</taxon>
        <taxon>Bacteroidia</taxon>
        <taxon>Marinilabiliales</taxon>
        <taxon>Marinilabiliaceae</taxon>
        <taxon>Carboxylicivirga</taxon>
    </lineage>
</organism>
<dbReference type="Proteomes" id="UP000605676">
    <property type="component" value="Unassembled WGS sequence"/>
</dbReference>
<dbReference type="Pfam" id="PF08534">
    <property type="entry name" value="Redoxin"/>
    <property type="match status" value="1"/>
</dbReference>
<dbReference type="InterPro" id="IPR036249">
    <property type="entry name" value="Thioredoxin-like_sf"/>
</dbReference>
<reference evidence="8 9" key="1">
    <citation type="submission" date="2021-01" db="EMBL/GenBank/DDBJ databases">
        <title>Carboxyliciviraga sp.nov., isolated from coastal sediments.</title>
        <authorList>
            <person name="Lu D."/>
            <person name="Zhang T."/>
        </authorList>
    </citation>
    <scope>NUCLEOTIDE SEQUENCE [LARGE SCALE GENOMIC DNA]</scope>
    <source>
        <strain evidence="8 9">N1Y132</strain>
    </source>
</reference>
<accession>A0ABS1HE43</accession>
<keyword evidence="5" id="KW-0175">Coiled coil</keyword>
<evidence type="ECO:0000313" key="9">
    <source>
        <dbReference type="Proteomes" id="UP000605676"/>
    </source>
</evidence>
<dbReference type="InterPro" id="IPR013740">
    <property type="entry name" value="Redoxin"/>
</dbReference>
<dbReference type="CDD" id="cd02966">
    <property type="entry name" value="TlpA_like_family"/>
    <property type="match status" value="1"/>
</dbReference>
<dbReference type="EMBL" id="JAENRR010000001">
    <property type="protein sequence ID" value="MBK3515842.1"/>
    <property type="molecule type" value="Genomic_DNA"/>
</dbReference>
<feature type="coiled-coil region" evidence="5">
    <location>
        <begin position="292"/>
        <end position="319"/>
    </location>
</feature>
<keyword evidence="9" id="KW-1185">Reference proteome</keyword>